<feature type="domain" description="DNA helicase Pif1-like 2B" evidence="1">
    <location>
        <begin position="1"/>
        <end position="28"/>
    </location>
</feature>
<dbReference type="InterPro" id="IPR049163">
    <property type="entry name" value="Pif1-like_2B_dom"/>
</dbReference>
<proteinExistence type="predicted"/>
<accession>A0A166V663</accession>
<dbReference type="OrthoDB" id="432234at2759"/>
<dbReference type="Pfam" id="PF21530">
    <property type="entry name" value="Pif1_2B_dom"/>
    <property type="match status" value="1"/>
</dbReference>
<keyword evidence="3" id="KW-1185">Reference proteome</keyword>
<dbReference type="EMBL" id="KV417486">
    <property type="protein sequence ID" value="KZP32384.1"/>
    <property type="molecule type" value="Genomic_DNA"/>
</dbReference>
<evidence type="ECO:0000313" key="2">
    <source>
        <dbReference type="EMBL" id="KZP32384.1"/>
    </source>
</evidence>
<dbReference type="STRING" id="436010.A0A166V663"/>
<evidence type="ECO:0000313" key="3">
    <source>
        <dbReference type="Proteomes" id="UP000076532"/>
    </source>
</evidence>
<evidence type="ECO:0000259" key="1">
    <source>
        <dbReference type="Pfam" id="PF21530"/>
    </source>
</evidence>
<sequence>KVGAQVMLTKNMQKDGLVNGSVGRILKFVNPREEAATFIQIAGLEDSKNDQTKARMHRWDSPTRPQCWPVVLFISGVERMITPHEFTSVNSAGNTEASREQVASGPLHSLAVTETAAHTGSSNFGMGFEHP</sequence>
<gene>
    <name evidence="2" type="ORF">FIBSPDRAFT_722937</name>
</gene>
<dbReference type="Proteomes" id="UP000076532">
    <property type="component" value="Unassembled WGS sequence"/>
</dbReference>
<name>A0A166V663_9AGAM</name>
<feature type="non-terminal residue" evidence="2">
    <location>
        <position position="1"/>
    </location>
</feature>
<protein>
    <recommendedName>
        <fullName evidence="1">DNA helicase Pif1-like 2B domain-containing protein</fullName>
    </recommendedName>
</protein>
<dbReference type="AlphaFoldDB" id="A0A166V663"/>
<organism evidence="2 3">
    <name type="scientific">Athelia psychrophila</name>
    <dbReference type="NCBI Taxonomy" id="1759441"/>
    <lineage>
        <taxon>Eukaryota</taxon>
        <taxon>Fungi</taxon>
        <taxon>Dikarya</taxon>
        <taxon>Basidiomycota</taxon>
        <taxon>Agaricomycotina</taxon>
        <taxon>Agaricomycetes</taxon>
        <taxon>Agaricomycetidae</taxon>
        <taxon>Atheliales</taxon>
        <taxon>Atheliaceae</taxon>
        <taxon>Athelia</taxon>
    </lineage>
</organism>
<reference evidence="2 3" key="1">
    <citation type="journal article" date="2016" name="Mol. Biol. Evol.">
        <title>Comparative Genomics of Early-Diverging Mushroom-Forming Fungi Provides Insights into the Origins of Lignocellulose Decay Capabilities.</title>
        <authorList>
            <person name="Nagy L.G."/>
            <person name="Riley R."/>
            <person name="Tritt A."/>
            <person name="Adam C."/>
            <person name="Daum C."/>
            <person name="Floudas D."/>
            <person name="Sun H."/>
            <person name="Yadav J.S."/>
            <person name="Pangilinan J."/>
            <person name="Larsson K.H."/>
            <person name="Matsuura K."/>
            <person name="Barry K."/>
            <person name="Labutti K."/>
            <person name="Kuo R."/>
            <person name="Ohm R.A."/>
            <person name="Bhattacharya S.S."/>
            <person name="Shirouzu T."/>
            <person name="Yoshinaga Y."/>
            <person name="Martin F.M."/>
            <person name="Grigoriev I.V."/>
            <person name="Hibbett D.S."/>
        </authorList>
    </citation>
    <scope>NUCLEOTIDE SEQUENCE [LARGE SCALE GENOMIC DNA]</scope>
    <source>
        <strain evidence="2 3">CBS 109695</strain>
    </source>
</reference>